<keyword evidence="4" id="KW-1185">Reference proteome</keyword>
<dbReference type="AlphaFoldDB" id="S8E6S1"/>
<name>S8E6S1_9LAMI</name>
<reference evidence="3 4" key="1">
    <citation type="journal article" date="2013" name="BMC Genomics">
        <title>The miniature genome of a carnivorous plant Genlisea aurea contains a low number of genes and short non-coding sequences.</title>
        <authorList>
            <person name="Leushkin E.V."/>
            <person name="Sutormin R.A."/>
            <person name="Nabieva E.R."/>
            <person name="Penin A.A."/>
            <person name="Kondrashov A.S."/>
            <person name="Logacheva M.D."/>
        </authorList>
    </citation>
    <scope>NUCLEOTIDE SEQUENCE [LARGE SCALE GENOMIC DNA]</scope>
</reference>
<keyword evidence="1" id="KW-0677">Repeat</keyword>
<feature type="repeat" description="PPR" evidence="2">
    <location>
        <begin position="434"/>
        <end position="468"/>
    </location>
</feature>
<dbReference type="GO" id="GO:0009451">
    <property type="term" value="P:RNA modification"/>
    <property type="evidence" value="ECO:0007669"/>
    <property type="project" value="InterPro"/>
</dbReference>
<dbReference type="InterPro" id="IPR002885">
    <property type="entry name" value="PPR_rpt"/>
</dbReference>
<feature type="repeat" description="PPR" evidence="2">
    <location>
        <begin position="111"/>
        <end position="145"/>
    </location>
</feature>
<gene>
    <name evidence="3" type="ORF">M569_03209</name>
</gene>
<feature type="repeat" description="PPR" evidence="2">
    <location>
        <begin position="339"/>
        <end position="373"/>
    </location>
</feature>
<evidence type="ECO:0000313" key="3">
    <source>
        <dbReference type="EMBL" id="EPS71548.1"/>
    </source>
</evidence>
<dbReference type="Pfam" id="PF13041">
    <property type="entry name" value="PPR_2"/>
    <property type="match status" value="1"/>
</dbReference>
<comment type="caution">
    <text evidence="3">The sequence shown here is derived from an EMBL/GenBank/DDBJ whole genome shotgun (WGS) entry which is preliminary data.</text>
</comment>
<organism evidence="3 4">
    <name type="scientific">Genlisea aurea</name>
    <dbReference type="NCBI Taxonomy" id="192259"/>
    <lineage>
        <taxon>Eukaryota</taxon>
        <taxon>Viridiplantae</taxon>
        <taxon>Streptophyta</taxon>
        <taxon>Embryophyta</taxon>
        <taxon>Tracheophyta</taxon>
        <taxon>Spermatophyta</taxon>
        <taxon>Magnoliopsida</taxon>
        <taxon>eudicotyledons</taxon>
        <taxon>Gunneridae</taxon>
        <taxon>Pentapetalae</taxon>
        <taxon>asterids</taxon>
        <taxon>lamiids</taxon>
        <taxon>Lamiales</taxon>
        <taxon>Lentibulariaceae</taxon>
        <taxon>Genlisea</taxon>
    </lineage>
</organism>
<dbReference type="NCBIfam" id="TIGR00756">
    <property type="entry name" value="PPR"/>
    <property type="match status" value="5"/>
</dbReference>
<evidence type="ECO:0000256" key="2">
    <source>
        <dbReference type="PROSITE-ProRule" id="PRU00708"/>
    </source>
</evidence>
<dbReference type="PANTHER" id="PTHR47926:SF347">
    <property type="entry name" value="PENTATRICOPEPTIDE REPEAT-CONTAINING PROTEIN"/>
    <property type="match status" value="1"/>
</dbReference>
<evidence type="ECO:0000313" key="4">
    <source>
        <dbReference type="Proteomes" id="UP000015453"/>
    </source>
</evidence>
<accession>S8E6S1</accession>
<feature type="repeat" description="PPR" evidence="2">
    <location>
        <begin position="535"/>
        <end position="569"/>
    </location>
</feature>
<dbReference type="FunFam" id="1.25.40.10:FF:000090">
    <property type="entry name" value="Pentatricopeptide repeat-containing protein, chloroplastic"/>
    <property type="match status" value="1"/>
</dbReference>
<dbReference type="InterPro" id="IPR046848">
    <property type="entry name" value="E_motif"/>
</dbReference>
<dbReference type="PANTHER" id="PTHR47926">
    <property type="entry name" value="PENTATRICOPEPTIDE REPEAT-CONTAINING PROTEIN"/>
    <property type="match status" value="1"/>
</dbReference>
<evidence type="ECO:0008006" key="5">
    <source>
        <dbReference type="Google" id="ProtNLM"/>
    </source>
</evidence>
<dbReference type="InterPro" id="IPR011990">
    <property type="entry name" value="TPR-like_helical_dom_sf"/>
</dbReference>
<dbReference type="EMBL" id="AUSU01001211">
    <property type="protein sequence ID" value="EPS71548.1"/>
    <property type="molecule type" value="Genomic_DNA"/>
</dbReference>
<feature type="repeat" description="PPR" evidence="2">
    <location>
        <begin position="571"/>
        <end position="606"/>
    </location>
</feature>
<sequence>KVIENPGQELIRINCFLKDLVRGGRFSDALHQFKQLHSSHRLKSDHYSVSTALTACAGLRDTRFGAQLHAYAKQSGLEIFIHIANSLLSLYAKSRDFASVKRVFGELKYPDVYSCTTLLSAGVKLGEVEYARNMFDLMPQSHVPLWNALITGCENSIEAFELFRRMHVKGLKPDHYTLASVLSCCSLEQFDFGKQLHSLILKTGFMRWVSVMNSLLTMYFDCRSASEAFGVYEDAGLEFGDEITHNAMINGLVSLERYKEALLKLKDMLSFGLSPTESTFVSVMGACLHSQSAHQVHCLAIKTHLSDYTSVSNAAISMYSSIGDLEATCSVFSRLKEKDLISWNAIIASYVKENLGQDAAISYIEMQRNGIAPDEFTIGSLLPSSDFVEMFQAVAVKNALILRVEVLNALLCGFSRNGEIERANEFFREMKTRNLVSWNAMISGFVMNGLPECGLEYFYELLMLGFQPNEFTLSLVLSICSSISDVQHGKQVHGYILKHGYFSNALLGNTLIALYSKSGSLDLSVRVFNTMTEKDTVSWNSIISAFAQHGEGKVAVQWFEAMKTSGHVPLDKATFTAVLSACSRSGLVSEGIRIFRSMVNDHGFEPDAMQFSTVVGLLGRGGFLDTTADGLIKNGGVDNIDSSVWWSILSCCAAYGHVQLGSSVAELILRIEKDEPSSSVYVLLSNLYANAGEWEGSAILREAMKKNGIMKRPGNSWITS</sequence>
<dbReference type="Pfam" id="PF20431">
    <property type="entry name" value="E_motif"/>
    <property type="match status" value="1"/>
</dbReference>
<dbReference type="Proteomes" id="UP000015453">
    <property type="component" value="Unassembled WGS sequence"/>
</dbReference>
<dbReference type="InterPro" id="IPR046960">
    <property type="entry name" value="PPR_At4g14850-like_plant"/>
</dbReference>
<proteinExistence type="predicted"/>
<dbReference type="GO" id="GO:0003723">
    <property type="term" value="F:RNA binding"/>
    <property type="evidence" value="ECO:0007669"/>
    <property type="project" value="InterPro"/>
</dbReference>
<feature type="non-terminal residue" evidence="3">
    <location>
        <position position="1"/>
    </location>
</feature>
<dbReference type="PROSITE" id="PS51375">
    <property type="entry name" value="PPR"/>
    <property type="match status" value="7"/>
</dbReference>
<feature type="repeat" description="PPR" evidence="2">
    <location>
        <begin position="403"/>
        <end position="433"/>
    </location>
</feature>
<dbReference type="OrthoDB" id="751155at2759"/>
<feature type="repeat" description="PPR" evidence="2">
    <location>
        <begin position="241"/>
        <end position="275"/>
    </location>
</feature>
<protein>
    <recommendedName>
        <fullName evidence="5">Pentatricopeptide repeat-containing protein</fullName>
    </recommendedName>
</protein>
<dbReference type="Pfam" id="PF01535">
    <property type="entry name" value="PPR"/>
    <property type="match status" value="6"/>
</dbReference>
<evidence type="ECO:0000256" key="1">
    <source>
        <dbReference type="ARBA" id="ARBA00022737"/>
    </source>
</evidence>
<dbReference type="Gene3D" id="1.25.40.10">
    <property type="entry name" value="Tetratricopeptide repeat domain"/>
    <property type="match status" value="5"/>
</dbReference>